<evidence type="ECO:0000313" key="1">
    <source>
        <dbReference type="EMBL" id="GAA1743275.1"/>
    </source>
</evidence>
<name>A0ABP4W0M9_9MICO</name>
<sequence length="316" mass="34239">MDALDPDQLVWHYTDGAGLISIVTNHVLWSTASAFLNDAHEVELGYRRIRDELGARAAGGDPFARMLQDKVDRSEQEIAGPSPGIFFILSAAQHWDLLAMWRCYGGAGESYAIGLDPLVPLRILCDADCPLVEQPSDPRIGRLIRQRPWSPVRYALPDQQALVAAVFEGLPEELAAAHELASAAGEADARTGMVDALSETLDDMEQALVLIKHDGFHDERETRHSTTLIDPAGLAGFPGVVRYRATAYGMAPHLWLTGAGDASGGPLTTARMPLPIRAVAISPTPNGAAAEESMRAMLRTRGYDVPVLRSRIPFRG</sequence>
<dbReference type="EMBL" id="BAAAPN010000001">
    <property type="protein sequence ID" value="GAA1743275.1"/>
    <property type="molecule type" value="Genomic_DNA"/>
</dbReference>
<proteinExistence type="predicted"/>
<reference evidence="2" key="1">
    <citation type="journal article" date="2019" name="Int. J. Syst. Evol. Microbiol.">
        <title>The Global Catalogue of Microorganisms (GCM) 10K type strain sequencing project: providing services to taxonomists for standard genome sequencing and annotation.</title>
        <authorList>
            <consortium name="The Broad Institute Genomics Platform"/>
            <consortium name="The Broad Institute Genome Sequencing Center for Infectious Disease"/>
            <person name="Wu L."/>
            <person name="Ma J."/>
        </authorList>
    </citation>
    <scope>NUCLEOTIDE SEQUENCE [LARGE SCALE GENOMIC DNA]</scope>
    <source>
        <strain evidence="2">JCM 15591</strain>
    </source>
</reference>
<comment type="caution">
    <text evidence="1">The sequence shown here is derived from an EMBL/GenBank/DDBJ whole genome shotgun (WGS) entry which is preliminary data.</text>
</comment>
<keyword evidence="2" id="KW-1185">Reference proteome</keyword>
<accession>A0ABP4W0M9</accession>
<evidence type="ECO:0000313" key="2">
    <source>
        <dbReference type="Proteomes" id="UP001501475"/>
    </source>
</evidence>
<gene>
    <name evidence="1" type="ORF">GCM10009810_00130</name>
</gene>
<dbReference type="RefSeq" id="WP_344060306.1">
    <property type="nucleotide sequence ID" value="NZ_BAAAPN010000001.1"/>
</dbReference>
<dbReference type="Proteomes" id="UP001501475">
    <property type="component" value="Unassembled WGS sequence"/>
</dbReference>
<organism evidence="1 2">
    <name type="scientific">Nostocoides vanveenii</name>
    <dbReference type="NCBI Taxonomy" id="330835"/>
    <lineage>
        <taxon>Bacteria</taxon>
        <taxon>Bacillati</taxon>
        <taxon>Actinomycetota</taxon>
        <taxon>Actinomycetes</taxon>
        <taxon>Micrococcales</taxon>
        <taxon>Intrasporangiaceae</taxon>
        <taxon>Nostocoides</taxon>
    </lineage>
</organism>
<evidence type="ECO:0008006" key="3">
    <source>
        <dbReference type="Google" id="ProtNLM"/>
    </source>
</evidence>
<protein>
    <recommendedName>
        <fullName evidence="3">DUF2971 domain-containing protein</fullName>
    </recommendedName>
</protein>